<evidence type="ECO:0000256" key="7">
    <source>
        <dbReference type="ARBA" id="ARBA00022853"/>
    </source>
</evidence>
<evidence type="ECO:0000256" key="3">
    <source>
        <dbReference type="ARBA" id="ARBA00022723"/>
    </source>
</evidence>
<sequence>MTLDTEIETRCCSQDGGRMLGAADTGEPTPCKLELACEGKLGLACGTAGSCACPSSTQEVCASSSPPELLHVRGMGGLRDSMCKRERRNSGAGAAWTASGTNSSLSSSPLSSIPSPTTSPAALFGAARATLSAHHHQQHLLSQKGSISTTPTEGSSNGSGGSNHNNNSAKVCSRSNSGSSATSSGAASADSTAAVTTPTEETAVTCRWKACGSVVSPADLLDHLRIQHVDTQSGGETFVCDWEGCKVAGKTSCSMSWLERHVVAHGGHKPFKCILPNCGARFPSQVALQRHVNAHFATEGQSGNNRSSRPRGEDTSTRILRKRSKAKRRRPQCDLPPFPLLPNTLMLPFFPDPWECGHCWKGRCGVGKVRNGDFFDSGVMDQLRHQLWELTEKAHLDLGGSSHHLTFHSSVMAHRTDEAGKTSVLLRWTPEDILDDVWVPASQVDSLRQRVIPFSQLPPSTATSLHPSLYRRLRFRKHRRK</sequence>
<organism evidence="15 16">
    <name type="scientific">Batillaria attramentaria</name>
    <dbReference type="NCBI Taxonomy" id="370345"/>
    <lineage>
        <taxon>Eukaryota</taxon>
        <taxon>Metazoa</taxon>
        <taxon>Spiralia</taxon>
        <taxon>Lophotrochozoa</taxon>
        <taxon>Mollusca</taxon>
        <taxon>Gastropoda</taxon>
        <taxon>Caenogastropoda</taxon>
        <taxon>Sorbeoconcha</taxon>
        <taxon>Cerithioidea</taxon>
        <taxon>Batillariidae</taxon>
        <taxon>Batillaria</taxon>
    </lineage>
</organism>
<evidence type="ECO:0000256" key="10">
    <source>
        <dbReference type="ARBA" id="ARBA00023242"/>
    </source>
</evidence>
<dbReference type="Proteomes" id="UP001519460">
    <property type="component" value="Unassembled WGS sequence"/>
</dbReference>
<name>A0ABD0LVW5_9CAEN</name>
<dbReference type="PANTHER" id="PTHR46541:SF1">
    <property type="entry name" value="ZINC FINGER PROTEIN AEBP2"/>
    <property type="match status" value="1"/>
</dbReference>
<dbReference type="PROSITE" id="PS00028">
    <property type="entry name" value="ZINC_FINGER_C2H2_1"/>
    <property type="match status" value="1"/>
</dbReference>
<keyword evidence="2" id="KW-0678">Repressor</keyword>
<keyword evidence="16" id="KW-1185">Reference proteome</keyword>
<feature type="region of interest" description="Disordered" evidence="13">
    <location>
        <begin position="133"/>
        <end position="198"/>
    </location>
</feature>
<evidence type="ECO:0000256" key="13">
    <source>
        <dbReference type="SAM" id="MobiDB-lite"/>
    </source>
</evidence>
<evidence type="ECO:0000313" key="16">
    <source>
        <dbReference type="Proteomes" id="UP001519460"/>
    </source>
</evidence>
<dbReference type="Pfam" id="PF26014">
    <property type="entry name" value="SH3_AEBP2_C"/>
    <property type="match status" value="1"/>
</dbReference>
<dbReference type="SUPFAM" id="SSF57667">
    <property type="entry name" value="beta-beta-alpha zinc fingers"/>
    <property type="match status" value="1"/>
</dbReference>
<dbReference type="EMBL" id="JACVVK020000021">
    <property type="protein sequence ID" value="KAK7503316.1"/>
    <property type="molecule type" value="Genomic_DNA"/>
</dbReference>
<feature type="compositionally biased region" description="Basic residues" evidence="13">
    <location>
        <begin position="319"/>
        <end position="330"/>
    </location>
</feature>
<evidence type="ECO:0000313" key="15">
    <source>
        <dbReference type="EMBL" id="KAK7503316.1"/>
    </source>
</evidence>
<keyword evidence="8" id="KW-0805">Transcription regulation</keyword>
<keyword evidence="3" id="KW-0479">Metal-binding</keyword>
<evidence type="ECO:0000256" key="8">
    <source>
        <dbReference type="ARBA" id="ARBA00023015"/>
    </source>
</evidence>
<keyword evidence="5 12" id="KW-0863">Zinc-finger</keyword>
<protein>
    <recommendedName>
        <fullName evidence="14">C2H2-type domain-containing protein</fullName>
    </recommendedName>
</protein>
<comment type="subcellular location">
    <subcellularLocation>
        <location evidence="1">Nucleus</location>
    </subcellularLocation>
</comment>
<evidence type="ECO:0000256" key="1">
    <source>
        <dbReference type="ARBA" id="ARBA00004123"/>
    </source>
</evidence>
<evidence type="ECO:0000256" key="6">
    <source>
        <dbReference type="ARBA" id="ARBA00022833"/>
    </source>
</evidence>
<gene>
    <name evidence="15" type="ORF">BaRGS_00005581</name>
</gene>
<keyword evidence="10" id="KW-0539">Nucleus</keyword>
<keyword evidence="4" id="KW-0677">Repeat</keyword>
<feature type="domain" description="C2H2-type" evidence="14">
    <location>
        <begin position="271"/>
        <end position="300"/>
    </location>
</feature>
<dbReference type="Gene3D" id="3.30.160.60">
    <property type="entry name" value="Classic Zinc Finger"/>
    <property type="match status" value="2"/>
</dbReference>
<feature type="compositionally biased region" description="Low complexity" evidence="13">
    <location>
        <begin position="162"/>
        <end position="198"/>
    </location>
</feature>
<dbReference type="AlphaFoldDB" id="A0ABD0LVW5"/>
<dbReference type="GO" id="GO:0008270">
    <property type="term" value="F:zinc ion binding"/>
    <property type="evidence" value="ECO:0007669"/>
    <property type="project" value="UniProtKB-KW"/>
</dbReference>
<accession>A0ABD0LVW5</accession>
<evidence type="ECO:0000256" key="2">
    <source>
        <dbReference type="ARBA" id="ARBA00022491"/>
    </source>
</evidence>
<dbReference type="InterPro" id="IPR052130">
    <property type="entry name" value="AEBP2/jing_C2H2-ZnF"/>
</dbReference>
<evidence type="ECO:0000256" key="12">
    <source>
        <dbReference type="PROSITE-ProRule" id="PRU00042"/>
    </source>
</evidence>
<proteinExistence type="inferred from homology"/>
<evidence type="ECO:0000256" key="5">
    <source>
        <dbReference type="ARBA" id="ARBA00022771"/>
    </source>
</evidence>
<feature type="region of interest" description="Disordered" evidence="13">
    <location>
        <begin position="85"/>
        <end position="116"/>
    </location>
</feature>
<dbReference type="InterPro" id="IPR059034">
    <property type="entry name" value="SH3_AEBP2_C"/>
</dbReference>
<dbReference type="SMART" id="SM00355">
    <property type="entry name" value="ZnF_C2H2"/>
    <property type="match status" value="3"/>
</dbReference>
<dbReference type="InterPro" id="IPR013087">
    <property type="entry name" value="Znf_C2H2_type"/>
</dbReference>
<comment type="caution">
    <text evidence="15">The sequence shown here is derived from an EMBL/GenBank/DDBJ whole genome shotgun (WGS) entry which is preliminary data.</text>
</comment>
<dbReference type="InterPro" id="IPR036236">
    <property type="entry name" value="Znf_C2H2_sf"/>
</dbReference>
<keyword evidence="9" id="KW-0804">Transcription</keyword>
<dbReference type="GO" id="GO:0006325">
    <property type="term" value="P:chromatin organization"/>
    <property type="evidence" value="ECO:0007669"/>
    <property type="project" value="UniProtKB-KW"/>
</dbReference>
<evidence type="ECO:0000256" key="4">
    <source>
        <dbReference type="ARBA" id="ARBA00022737"/>
    </source>
</evidence>
<keyword evidence="7" id="KW-0156">Chromatin regulator</keyword>
<evidence type="ECO:0000256" key="11">
    <source>
        <dbReference type="ARBA" id="ARBA00037930"/>
    </source>
</evidence>
<reference evidence="15 16" key="1">
    <citation type="journal article" date="2023" name="Sci. Data">
        <title>Genome assembly of the Korean intertidal mud-creeper Batillaria attramentaria.</title>
        <authorList>
            <person name="Patra A.K."/>
            <person name="Ho P.T."/>
            <person name="Jun S."/>
            <person name="Lee S.J."/>
            <person name="Kim Y."/>
            <person name="Won Y.J."/>
        </authorList>
    </citation>
    <scope>NUCLEOTIDE SEQUENCE [LARGE SCALE GENOMIC DNA]</scope>
    <source>
        <strain evidence="15">Wonlab-2016</strain>
    </source>
</reference>
<dbReference type="GO" id="GO:0005634">
    <property type="term" value="C:nucleus"/>
    <property type="evidence" value="ECO:0007669"/>
    <property type="project" value="UniProtKB-SubCell"/>
</dbReference>
<feature type="compositionally biased region" description="Low complexity" evidence="13">
    <location>
        <begin position="90"/>
        <end position="116"/>
    </location>
</feature>
<evidence type="ECO:0000259" key="14">
    <source>
        <dbReference type="PROSITE" id="PS50157"/>
    </source>
</evidence>
<feature type="region of interest" description="Disordered" evidence="13">
    <location>
        <begin position="296"/>
        <end position="334"/>
    </location>
</feature>
<dbReference type="PANTHER" id="PTHR46541">
    <property type="entry name" value="ZINC FINGER PROTEIN AEBP2"/>
    <property type="match status" value="1"/>
</dbReference>
<dbReference type="PROSITE" id="PS50157">
    <property type="entry name" value="ZINC_FINGER_C2H2_2"/>
    <property type="match status" value="1"/>
</dbReference>
<comment type="similarity">
    <text evidence="11">Belongs to the AEBP2/jing C2H2-type zinc-finger family.</text>
</comment>
<feature type="compositionally biased region" description="Polar residues" evidence="13">
    <location>
        <begin position="144"/>
        <end position="153"/>
    </location>
</feature>
<keyword evidence="6" id="KW-0862">Zinc</keyword>
<evidence type="ECO:0000256" key="9">
    <source>
        <dbReference type="ARBA" id="ARBA00023163"/>
    </source>
</evidence>